<dbReference type="AlphaFoldDB" id="A0A741N199"/>
<evidence type="ECO:0000313" key="3">
    <source>
        <dbReference type="EMBL" id="HAF0856018.1"/>
    </source>
</evidence>
<reference evidence="3" key="2">
    <citation type="submission" date="2018-07" db="EMBL/GenBank/DDBJ databases">
        <authorList>
            <consortium name="NCBI Pathogen Detection Project"/>
        </authorList>
    </citation>
    <scope>NUCLEOTIDE SEQUENCE</scope>
    <source>
        <strain evidence="3">12-2393</strain>
    </source>
</reference>
<reference evidence="3" key="1">
    <citation type="journal article" date="2018" name="Genome Biol.">
        <title>SKESA: strategic k-mer extension for scrupulous assemblies.</title>
        <authorList>
            <person name="Souvorov A."/>
            <person name="Agarwala R."/>
            <person name="Lipman D.J."/>
        </authorList>
    </citation>
    <scope>NUCLEOTIDE SEQUENCE</scope>
    <source>
        <strain evidence="3">12-2393</strain>
    </source>
</reference>
<organism evidence="3">
    <name type="scientific">Salmonella enterica subsp. arizonae serovar 41:z4,z23:-</name>
    <dbReference type="NCBI Taxonomy" id="1151166"/>
    <lineage>
        <taxon>Bacteria</taxon>
        <taxon>Pseudomonadati</taxon>
        <taxon>Pseudomonadota</taxon>
        <taxon>Gammaproteobacteria</taxon>
        <taxon>Enterobacterales</taxon>
        <taxon>Enterobacteriaceae</taxon>
        <taxon>Salmonella</taxon>
    </lineage>
</organism>
<evidence type="ECO:0000259" key="2">
    <source>
        <dbReference type="Pfam" id="PF01757"/>
    </source>
</evidence>
<keyword evidence="3" id="KW-0808">Transferase</keyword>
<proteinExistence type="predicted"/>
<keyword evidence="1" id="KW-0812">Transmembrane</keyword>
<keyword evidence="1" id="KW-1133">Transmembrane helix</keyword>
<dbReference type="GO" id="GO:0016747">
    <property type="term" value="F:acyltransferase activity, transferring groups other than amino-acyl groups"/>
    <property type="evidence" value="ECO:0007669"/>
    <property type="project" value="InterPro"/>
</dbReference>
<dbReference type="Pfam" id="PF01757">
    <property type="entry name" value="Acyl_transf_3"/>
    <property type="match status" value="1"/>
</dbReference>
<dbReference type="InterPro" id="IPR002656">
    <property type="entry name" value="Acyl_transf_3_dom"/>
</dbReference>
<keyword evidence="1" id="KW-0472">Membrane</keyword>
<protein>
    <submittedName>
        <fullName evidence="3">Acyltransferase family protein</fullName>
    </submittedName>
</protein>
<feature type="non-terminal residue" evidence="3">
    <location>
        <position position="57"/>
    </location>
</feature>
<dbReference type="PANTHER" id="PTHR37312">
    <property type="entry name" value="MEMBRANE-BOUND ACYLTRANSFERASE YKRP-RELATED"/>
    <property type="match status" value="1"/>
</dbReference>
<dbReference type="InterPro" id="IPR052734">
    <property type="entry name" value="Nod_factor_acetyltransferase"/>
</dbReference>
<feature type="domain" description="Acyltransferase 3" evidence="2">
    <location>
        <begin position="11"/>
        <end position="55"/>
    </location>
</feature>
<dbReference type="PANTHER" id="PTHR37312:SF1">
    <property type="entry name" value="MEMBRANE-BOUND ACYLTRANSFERASE YKRP-RELATED"/>
    <property type="match status" value="1"/>
</dbReference>
<name>A0A741N199_SALER</name>
<sequence>MKLINMNTRTLWIDSLKAIAIFWIYLGHFEDNGKQLYQLAFSFHIPLFFFISGIFHK</sequence>
<feature type="transmembrane region" description="Helical" evidence="1">
    <location>
        <begin position="35"/>
        <end position="55"/>
    </location>
</feature>
<comment type="caution">
    <text evidence="3">The sequence shown here is derived from an EMBL/GenBank/DDBJ whole genome shotgun (WGS) entry which is preliminary data.</text>
</comment>
<gene>
    <name evidence="3" type="ORF">G9G42_004436</name>
</gene>
<accession>A0A741N199</accession>
<feature type="transmembrane region" description="Helical" evidence="1">
    <location>
        <begin position="12"/>
        <end position="29"/>
    </location>
</feature>
<dbReference type="EMBL" id="DAAUAI010000062">
    <property type="protein sequence ID" value="HAF0856018.1"/>
    <property type="molecule type" value="Genomic_DNA"/>
</dbReference>
<keyword evidence="3" id="KW-0012">Acyltransferase</keyword>
<evidence type="ECO:0000256" key="1">
    <source>
        <dbReference type="SAM" id="Phobius"/>
    </source>
</evidence>